<dbReference type="SUPFAM" id="SSF56349">
    <property type="entry name" value="DNA breaking-rejoining enzymes"/>
    <property type="match status" value="1"/>
</dbReference>
<keyword evidence="1" id="KW-0233">DNA recombination</keyword>
<feature type="non-terminal residue" evidence="2">
    <location>
        <position position="1"/>
    </location>
</feature>
<evidence type="ECO:0000256" key="1">
    <source>
        <dbReference type="ARBA" id="ARBA00023172"/>
    </source>
</evidence>
<evidence type="ECO:0008006" key="4">
    <source>
        <dbReference type="Google" id="ProtNLM"/>
    </source>
</evidence>
<keyword evidence="3" id="KW-1185">Reference proteome</keyword>
<comment type="caution">
    <text evidence="2">The sequence shown here is derived from an EMBL/GenBank/DDBJ whole genome shotgun (WGS) entry which is preliminary data.</text>
</comment>
<proteinExistence type="predicted"/>
<protein>
    <recommendedName>
        <fullName evidence="4">Integrase</fullName>
    </recommendedName>
</protein>
<dbReference type="Proteomes" id="UP000191418">
    <property type="component" value="Unassembled WGS sequence"/>
</dbReference>
<organism evidence="2 3">
    <name type="scientific">Oceanospirillum multiglobuliferum</name>
    <dbReference type="NCBI Taxonomy" id="64969"/>
    <lineage>
        <taxon>Bacteria</taxon>
        <taxon>Pseudomonadati</taxon>
        <taxon>Pseudomonadota</taxon>
        <taxon>Gammaproteobacteria</taxon>
        <taxon>Oceanospirillales</taxon>
        <taxon>Oceanospirillaceae</taxon>
        <taxon>Oceanospirillum</taxon>
    </lineage>
</organism>
<accession>A0A1V4T0N2</accession>
<dbReference type="EMBL" id="MTSM01000469">
    <property type="protein sequence ID" value="OPX53769.1"/>
    <property type="molecule type" value="Genomic_DNA"/>
</dbReference>
<name>A0A1V4T0N2_9GAMM</name>
<dbReference type="InterPro" id="IPR013762">
    <property type="entry name" value="Integrase-like_cat_sf"/>
</dbReference>
<dbReference type="PANTHER" id="PTHR35617">
    <property type="entry name" value="PHAGE_INTEGRASE DOMAIN-CONTAINING PROTEIN"/>
    <property type="match status" value="1"/>
</dbReference>
<gene>
    <name evidence="2" type="ORF">BTE48_17750</name>
</gene>
<dbReference type="GO" id="GO:0015074">
    <property type="term" value="P:DNA integration"/>
    <property type="evidence" value="ECO:0007669"/>
    <property type="project" value="InterPro"/>
</dbReference>
<dbReference type="InterPro" id="IPR011010">
    <property type="entry name" value="DNA_brk_join_enz"/>
</dbReference>
<reference evidence="2 3" key="1">
    <citation type="submission" date="2017-01" db="EMBL/GenBank/DDBJ databases">
        <title>Genome Sequencing of a Marine Spirillum, Oceanospirillum multiglobuliferum ATCC 33336, from Japan.</title>
        <authorList>
            <person name="Carney J.G."/>
            <person name="Trachtenberg A.M."/>
            <person name="Rheaume B.A."/>
            <person name="Linnane J.D."/>
            <person name="Pitts N.L."/>
            <person name="Mykles D.L."/>
            <person name="Maclea K.S."/>
        </authorList>
    </citation>
    <scope>NUCLEOTIDE SEQUENCE [LARGE SCALE GENOMIC DNA]</scope>
    <source>
        <strain evidence="2 3">ATCC 33336</strain>
    </source>
</reference>
<dbReference type="GO" id="GO:0006310">
    <property type="term" value="P:DNA recombination"/>
    <property type="evidence" value="ECO:0007669"/>
    <property type="project" value="UniProtKB-KW"/>
</dbReference>
<evidence type="ECO:0000313" key="3">
    <source>
        <dbReference type="Proteomes" id="UP000191418"/>
    </source>
</evidence>
<sequence length="97" mass="11139">PYMYATIKGKNNRASRDTIRRYLRNVLDESGLDTSIFKAHSYRHASSSGAKRANVSIDFILQCAGWANARNLARFYDRPIVEVQETNLIPMLYRDVV</sequence>
<dbReference type="PANTHER" id="PTHR35617:SF3">
    <property type="entry name" value="CORE-BINDING (CB) DOMAIN-CONTAINING PROTEIN"/>
    <property type="match status" value="1"/>
</dbReference>
<dbReference type="Gene3D" id="1.10.443.10">
    <property type="entry name" value="Intergrase catalytic core"/>
    <property type="match status" value="1"/>
</dbReference>
<dbReference type="GO" id="GO:0003677">
    <property type="term" value="F:DNA binding"/>
    <property type="evidence" value="ECO:0007669"/>
    <property type="project" value="InterPro"/>
</dbReference>
<evidence type="ECO:0000313" key="2">
    <source>
        <dbReference type="EMBL" id="OPX53769.1"/>
    </source>
</evidence>
<dbReference type="AlphaFoldDB" id="A0A1V4T0N2"/>